<protein>
    <submittedName>
        <fullName evidence="2">Uncharacterized protein</fullName>
    </submittedName>
</protein>
<feature type="region of interest" description="Disordered" evidence="1">
    <location>
        <begin position="282"/>
        <end position="317"/>
    </location>
</feature>
<gene>
    <name evidence="2" type="ORF">PCA31118_04704</name>
</gene>
<name>A0A5E5AN40_9BURK</name>
<accession>A0A5E5AN40</accession>
<evidence type="ECO:0000313" key="2">
    <source>
        <dbReference type="EMBL" id="VVE74212.1"/>
    </source>
</evidence>
<dbReference type="EMBL" id="CABPSQ010000013">
    <property type="protein sequence ID" value="VVE74212.1"/>
    <property type="molecule type" value="Genomic_DNA"/>
</dbReference>
<evidence type="ECO:0000313" key="3">
    <source>
        <dbReference type="Proteomes" id="UP000414136"/>
    </source>
</evidence>
<reference evidence="2 3" key="1">
    <citation type="submission" date="2019-08" db="EMBL/GenBank/DDBJ databases">
        <authorList>
            <person name="Peeters C."/>
        </authorList>
    </citation>
    <scope>NUCLEOTIDE SEQUENCE [LARGE SCALE GENOMIC DNA]</scope>
    <source>
        <strain evidence="2 3">LMG 31118</strain>
    </source>
</reference>
<sequence length="363" mass="39877">MTATTKSETTALTVVERAAVALGSSKLQGELVALAKKSADITEIKNAAGRDQCHAAMMALANTRTSITKTGKAARDDANAFSKAVIAEEKRLIDLIEPEELRLRTLRDGWDEAREAEKRAKAEAEARRIAAIREHINDIRSIATRMVGCASHAIAVEIEDLEALSVTLDRFQELTGEAEAARGETLDKLSSMYRAALDAELEAARIKAEQEAEAARLAAEREELARLRAEAAKRDEEAAAARAAEEKRIAAERAEADRIARERLEAEEAELRAERERQAAEAKRLADEREALERQQREAEAAERRRVEEQQAAEAAAAARVREAADLMLDALRQWKHAEETGDADELENARAARDQAITAATL</sequence>
<dbReference type="RefSeq" id="WP_150627368.1">
    <property type="nucleotide sequence ID" value="NZ_CABPSQ010000013.1"/>
</dbReference>
<proteinExistence type="predicted"/>
<dbReference type="Proteomes" id="UP000414136">
    <property type="component" value="Unassembled WGS sequence"/>
</dbReference>
<feature type="compositionally biased region" description="Basic and acidic residues" evidence="1">
    <location>
        <begin position="282"/>
        <end position="309"/>
    </location>
</feature>
<dbReference type="AlphaFoldDB" id="A0A5E5AN40"/>
<dbReference type="OrthoDB" id="9108438at2"/>
<keyword evidence="3" id="KW-1185">Reference proteome</keyword>
<evidence type="ECO:0000256" key="1">
    <source>
        <dbReference type="SAM" id="MobiDB-lite"/>
    </source>
</evidence>
<organism evidence="2 3">
    <name type="scientific">Pandoraea captiosa</name>
    <dbReference type="NCBI Taxonomy" id="2508302"/>
    <lineage>
        <taxon>Bacteria</taxon>
        <taxon>Pseudomonadati</taxon>
        <taxon>Pseudomonadota</taxon>
        <taxon>Betaproteobacteria</taxon>
        <taxon>Burkholderiales</taxon>
        <taxon>Burkholderiaceae</taxon>
        <taxon>Pandoraea</taxon>
    </lineage>
</organism>